<comment type="caution">
    <text evidence="2">The sequence shown here is derived from an EMBL/GenBank/DDBJ whole genome shotgun (WGS) entry which is preliminary data.</text>
</comment>
<feature type="coiled-coil region" evidence="1">
    <location>
        <begin position="192"/>
        <end position="219"/>
    </location>
</feature>
<organism evidence="2 3">
    <name type="scientific">Flavonifractor plautii</name>
    <name type="common">Fusobacterium plautii</name>
    <dbReference type="NCBI Taxonomy" id="292800"/>
    <lineage>
        <taxon>Bacteria</taxon>
        <taxon>Bacillati</taxon>
        <taxon>Bacillota</taxon>
        <taxon>Clostridia</taxon>
        <taxon>Eubacteriales</taxon>
        <taxon>Oscillospiraceae</taxon>
        <taxon>Flavonifractor</taxon>
    </lineage>
</organism>
<accession>A0A6I2RKP3</accession>
<sequence>MRKMKKINGYLVVKFNARELREYEGTALGEYGVIDAELYTGVLDIDRGAMEYDNAGSMEEAVELARGLESELDAEEPEVKVTIVKETDETTEEEEVDAQQMIAGWENTLRGQVASPHYNDVDARTAAHELYGYKAALRDLGLLTREDCFVLPDTFGAWPSPLPRRPEELLSYVCDELCRRRLPEMTQEQFDAVCARCSLERLADEADEAELRIRAGAHRELNGLIDQIRRAESHTQAEQVGAEARAYLRALAATGTVTEGESAAFAAAIEEARTARAHTPERTTFEHLHPELKRHRETAQLYALGLALAADCPLNDCRVYLNIFDGARELDAALDDLDADSVPALALRKALRERVGELAEMFDGNFAVKQYRKGGGAK</sequence>
<evidence type="ECO:0000313" key="3">
    <source>
        <dbReference type="Proteomes" id="UP000429811"/>
    </source>
</evidence>
<proteinExistence type="predicted"/>
<dbReference type="RefSeq" id="WP_154250828.1">
    <property type="nucleotide sequence ID" value="NZ_WKPO01000026.1"/>
</dbReference>
<name>A0A6I2RKP3_FLAPL</name>
<reference evidence="2 3" key="1">
    <citation type="journal article" date="2019" name="Nat. Med.">
        <title>A library of human gut bacterial isolates paired with longitudinal multiomics data enables mechanistic microbiome research.</title>
        <authorList>
            <person name="Poyet M."/>
            <person name="Groussin M."/>
            <person name="Gibbons S.M."/>
            <person name="Avila-Pacheco J."/>
            <person name="Jiang X."/>
            <person name="Kearney S.M."/>
            <person name="Perrotta A.R."/>
            <person name="Berdy B."/>
            <person name="Zhao S."/>
            <person name="Lieberman T.D."/>
            <person name="Swanson P.K."/>
            <person name="Smith M."/>
            <person name="Roesemann S."/>
            <person name="Alexander J.E."/>
            <person name="Rich S.A."/>
            <person name="Livny J."/>
            <person name="Vlamakis H."/>
            <person name="Clish C."/>
            <person name="Bullock K."/>
            <person name="Deik A."/>
            <person name="Scott J."/>
            <person name="Pierce K.A."/>
            <person name="Xavier R.J."/>
            <person name="Alm E.J."/>
        </authorList>
    </citation>
    <scope>NUCLEOTIDE SEQUENCE [LARGE SCALE GENOMIC DNA]</scope>
    <source>
        <strain evidence="2 3">BIOML-A5</strain>
    </source>
</reference>
<dbReference type="Proteomes" id="UP000429811">
    <property type="component" value="Unassembled WGS sequence"/>
</dbReference>
<dbReference type="EMBL" id="WKPO01000026">
    <property type="protein sequence ID" value="MSB50180.1"/>
    <property type="molecule type" value="Genomic_DNA"/>
</dbReference>
<dbReference type="AlphaFoldDB" id="A0A6I2RKP3"/>
<protein>
    <submittedName>
        <fullName evidence="2">Uncharacterized protein</fullName>
    </submittedName>
</protein>
<keyword evidence="1" id="KW-0175">Coiled coil</keyword>
<gene>
    <name evidence="2" type="ORF">GKE90_15970</name>
</gene>
<evidence type="ECO:0000313" key="2">
    <source>
        <dbReference type="EMBL" id="MSB50180.1"/>
    </source>
</evidence>
<evidence type="ECO:0000256" key="1">
    <source>
        <dbReference type="SAM" id="Coils"/>
    </source>
</evidence>